<dbReference type="SUPFAM" id="SSF50978">
    <property type="entry name" value="WD40 repeat-like"/>
    <property type="match status" value="1"/>
</dbReference>
<dbReference type="GeneID" id="41970238"/>
<dbReference type="RefSeq" id="XP_030999993.1">
    <property type="nucleotide sequence ID" value="XM_031137020.1"/>
</dbReference>
<dbReference type="STRING" id="1093900.A0A507B7I3"/>
<evidence type="ECO:0000313" key="2">
    <source>
        <dbReference type="EMBL" id="TPX18282.1"/>
    </source>
</evidence>
<dbReference type="EMBL" id="SKBQ01000011">
    <property type="protein sequence ID" value="TPX18282.1"/>
    <property type="molecule type" value="Genomic_DNA"/>
</dbReference>
<sequence>MTIPSHRVRRTPQNTQYIYNLNRRIHDVKTYPVLSPQGATILLYAHDNGLTVVWRGGKRLKALESEKHGKAGAGKQNGAKDPEDAVMVLDSDDEAPPASADVTSQATKAAEFEERDSDADFPEIVQTLDLAFGVEILHVAIPPIAQCAAADTAFDILKEKMVFVVSSSTADVHVVTLPLTPPSHESKARPELRKDLLAGNAGKGKWGEVLISLNGQGRSSDALAITFDQRKRPNLERSRSLERKSSGAILARVIVAAHCREASGTLRLWDVNLDQKRNPSDRPIEPFQTEYLPHPLSSIAFNPSRTSQLLAIDPHQAVRIYDYSIASLTDDISEGPFPTQGSWLLSLYPPFTRGSTTSLSRKPIVAAAWISNGRAILALLADGQWGIWDVAGAGPAANSNGSGLLGKAASGIRGAALTTFSASGQLEGTSPLRNPATQKSGGEFVPMTPHTRRDVLASTFAGGLERLATIHGGIEVTQLPSSKPGASDESAVLWLGGADHIVSLIPSLGRYWESQARKSTGAGANIFGSQPTRMIRIADLHVGLTGEHCSGIGLVPKPRSHSKDEDDTHEHSGDLPVEIIVQGESRLVIVRESEEGLPSVASRLLATKKRKLGPAPAAEPVNAIIVHPAPNKPANVKFNLSIAKRGSLRAPRQTAKSQFQPDLTSFDKPARGDGAAAGADEKPYTDEVTMTQSMMHHPPQAPGTGLGFAEQLEDAADAEDDEEAAQERDVEEEILDIMEIDQVLEGMTDRNGGTTRNVFFEAD</sequence>
<feature type="region of interest" description="Disordered" evidence="1">
    <location>
        <begin position="553"/>
        <end position="573"/>
    </location>
</feature>
<dbReference type="Proteomes" id="UP000319257">
    <property type="component" value="Unassembled WGS sequence"/>
</dbReference>
<keyword evidence="3" id="KW-1185">Reference proteome</keyword>
<dbReference type="InterPro" id="IPR036322">
    <property type="entry name" value="WD40_repeat_dom_sf"/>
</dbReference>
<feature type="region of interest" description="Disordered" evidence="1">
    <location>
        <begin position="427"/>
        <end position="448"/>
    </location>
</feature>
<feature type="compositionally biased region" description="Basic and acidic residues" evidence="1">
    <location>
        <begin position="561"/>
        <end position="573"/>
    </location>
</feature>
<feature type="region of interest" description="Disordered" evidence="1">
    <location>
        <begin position="647"/>
        <end position="682"/>
    </location>
</feature>
<evidence type="ECO:0000256" key="1">
    <source>
        <dbReference type="SAM" id="MobiDB-lite"/>
    </source>
</evidence>
<feature type="compositionally biased region" description="Polar residues" evidence="1">
    <location>
        <begin position="654"/>
        <end position="663"/>
    </location>
</feature>
<dbReference type="Gene3D" id="2.130.10.10">
    <property type="entry name" value="YVTN repeat-like/Quinoprotein amine dehydrogenase"/>
    <property type="match status" value="1"/>
</dbReference>
<protein>
    <recommendedName>
        <fullName evidence="4">Nucleoporin NUP37</fullName>
    </recommendedName>
</protein>
<reference evidence="2 3" key="1">
    <citation type="submission" date="2019-06" db="EMBL/GenBank/DDBJ databases">
        <title>Draft genome sequence of the filamentous fungus Phialemoniopsis curvata isolated from diesel fuel.</title>
        <authorList>
            <person name="Varaljay V.A."/>
            <person name="Lyon W.J."/>
            <person name="Crouch A.L."/>
            <person name="Drake C.E."/>
            <person name="Hollomon J.M."/>
            <person name="Nadeau L.J."/>
            <person name="Nunn H.S."/>
            <person name="Stevenson B.S."/>
            <person name="Bojanowski C.L."/>
            <person name="Crookes-Goodson W.J."/>
        </authorList>
    </citation>
    <scope>NUCLEOTIDE SEQUENCE [LARGE SCALE GENOMIC DNA]</scope>
    <source>
        <strain evidence="2 3">D216</strain>
    </source>
</reference>
<feature type="region of interest" description="Disordered" evidence="1">
    <location>
        <begin position="93"/>
        <end position="116"/>
    </location>
</feature>
<name>A0A507B7I3_9PEZI</name>
<evidence type="ECO:0008006" key="4">
    <source>
        <dbReference type="Google" id="ProtNLM"/>
    </source>
</evidence>
<dbReference type="AlphaFoldDB" id="A0A507B7I3"/>
<evidence type="ECO:0000313" key="3">
    <source>
        <dbReference type="Proteomes" id="UP000319257"/>
    </source>
</evidence>
<dbReference type="InterPro" id="IPR015943">
    <property type="entry name" value="WD40/YVTN_repeat-like_dom_sf"/>
</dbReference>
<organism evidence="2 3">
    <name type="scientific">Thyridium curvatum</name>
    <dbReference type="NCBI Taxonomy" id="1093900"/>
    <lineage>
        <taxon>Eukaryota</taxon>
        <taxon>Fungi</taxon>
        <taxon>Dikarya</taxon>
        <taxon>Ascomycota</taxon>
        <taxon>Pezizomycotina</taxon>
        <taxon>Sordariomycetes</taxon>
        <taxon>Sordariomycetidae</taxon>
        <taxon>Thyridiales</taxon>
        <taxon>Thyridiaceae</taxon>
        <taxon>Thyridium</taxon>
    </lineage>
</organism>
<dbReference type="OrthoDB" id="5323870at2759"/>
<accession>A0A507B7I3</accession>
<dbReference type="InParanoid" id="A0A507B7I3"/>
<comment type="caution">
    <text evidence="2">The sequence shown here is derived from an EMBL/GenBank/DDBJ whole genome shotgun (WGS) entry which is preliminary data.</text>
</comment>
<feature type="compositionally biased region" description="Polar residues" evidence="1">
    <location>
        <begin position="427"/>
        <end position="440"/>
    </location>
</feature>
<gene>
    <name evidence="2" type="ORF">E0L32_002791</name>
</gene>
<proteinExistence type="predicted"/>